<protein>
    <submittedName>
        <fullName evidence="2">Uncharacterized protein</fullName>
    </submittedName>
</protein>
<dbReference type="EMBL" id="JARPOI010000012">
    <property type="protein sequence ID" value="KAJ9166462.1"/>
    <property type="molecule type" value="Genomic_DNA"/>
</dbReference>
<evidence type="ECO:0000256" key="1">
    <source>
        <dbReference type="ARBA" id="ARBA00009861"/>
    </source>
</evidence>
<dbReference type="Pfam" id="PF02458">
    <property type="entry name" value="Transferase"/>
    <property type="match status" value="1"/>
</dbReference>
<comment type="caution">
    <text evidence="2">The sequence shown here is derived from an EMBL/GenBank/DDBJ whole genome shotgun (WGS) entry which is preliminary data.</text>
</comment>
<organism evidence="2 3">
    <name type="scientific">Hevea brasiliensis</name>
    <name type="common">Para rubber tree</name>
    <name type="synonym">Siphonia brasiliensis</name>
    <dbReference type="NCBI Taxonomy" id="3981"/>
    <lineage>
        <taxon>Eukaryota</taxon>
        <taxon>Viridiplantae</taxon>
        <taxon>Streptophyta</taxon>
        <taxon>Embryophyta</taxon>
        <taxon>Tracheophyta</taxon>
        <taxon>Spermatophyta</taxon>
        <taxon>Magnoliopsida</taxon>
        <taxon>eudicotyledons</taxon>
        <taxon>Gunneridae</taxon>
        <taxon>Pentapetalae</taxon>
        <taxon>rosids</taxon>
        <taxon>fabids</taxon>
        <taxon>Malpighiales</taxon>
        <taxon>Euphorbiaceae</taxon>
        <taxon>Crotonoideae</taxon>
        <taxon>Micrandreae</taxon>
        <taxon>Hevea</taxon>
    </lineage>
</organism>
<dbReference type="InterPro" id="IPR023213">
    <property type="entry name" value="CAT-like_dom_sf"/>
</dbReference>
<sequence length="432" mass="48096">MTMLSPTPLSGIRISSVVPAEVTGDDNKDYQLTNMDLALKLHYIRGVYFFSAEAVEGLTIYELKNPMFPWLALFYTSSGRIRRSETGRPFIKCNDGGVRIVEAHCDMAIEELLSRNNNDVDSFLAHDQVLGPDLGFSPLVYLQFTWFKCGGMSVGLSWAHVLGDAFSASTFINKWGQFMKGQVPSKSLHLPHSKKPEYPLSTHREPFSLRRVEPVGDCWLTPNNCKMETHSFHFTAKQLDNIVSNISGLVHPVKISQFEVIVAIIWKSLSKIREDSGPIIVTICTKSISCNGGENENPSNKMAFSIARTDFYPAKGDLYELAVLVAENQEEENALIEESVESDNGDYNVYGTNLTFVNLEEADIYGLELKEHKPIFAYYSIKSVGDEGAVLVLPGPGNGDDKRGGGRTVTVILQDNQLAKLKNELRKEWGIV</sequence>
<accession>A0ABQ9LEU0</accession>
<dbReference type="PANTHER" id="PTHR31642:SF259">
    <property type="entry name" value="PROTEIN ECERIFERUM 2"/>
    <property type="match status" value="1"/>
</dbReference>
<comment type="similarity">
    <text evidence="1">Belongs to the plant acyltransferase family.</text>
</comment>
<dbReference type="Proteomes" id="UP001174677">
    <property type="component" value="Chromosome 12"/>
</dbReference>
<dbReference type="PANTHER" id="PTHR31642">
    <property type="entry name" value="TRICHOTHECENE 3-O-ACETYLTRANSFERASE"/>
    <property type="match status" value="1"/>
</dbReference>
<keyword evidence="3" id="KW-1185">Reference proteome</keyword>
<reference evidence="2 3" key="1">
    <citation type="journal article" date="2023" name="Plant Biotechnol. J.">
        <title>Chromosome-level wild Hevea brasiliensis genome provides new tools for genomic-assisted breeding and valuable loci to elevate rubber yield.</title>
        <authorList>
            <person name="Cheng H."/>
            <person name="Song X."/>
            <person name="Hu Y."/>
            <person name="Wu T."/>
            <person name="Yang Q."/>
            <person name="An Z."/>
            <person name="Feng S."/>
            <person name="Deng Z."/>
            <person name="Wu W."/>
            <person name="Zeng X."/>
            <person name="Tu M."/>
            <person name="Wang X."/>
            <person name="Huang H."/>
        </authorList>
    </citation>
    <scope>NUCLEOTIDE SEQUENCE [LARGE SCALE GENOMIC DNA]</scope>
    <source>
        <strain evidence="2">MT/VB/25A 57/8</strain>
    </source>
</reference>
<dbReference type="Gene3D" id="3.30.559.10">
    <property type="entry name" value="Chloramphenicol acetyltransferase-like domain"/>
    <property type="match status" value="2"/>
</dbReference>
<proteinExistence type="inferred from homology"/>
<gene>
    <name evidence="2" type="ORF">P3X46_021213</name>
</gene>
<name>A0ABQ9LEU0_HEVBR</name>
<dbReference type="InterPro" id="IPR050317">
    <property type="entry name" value="Plant_Fungal_Acyltransferase"/>
</dbReference>
<evidence type="ECO:0000313" key="3">
    <source>
        <dbReference type="Proteomes" id="UP001174677"/>
    </source>
</evidence>
<evidence type="ECO:0000313" key="2">
    <source>
        <dbReference type="EMBL" id="KAJ9166462.1"/>
    </source>
</evidence>